<dbReference type="InterPro" id="IPR003010">
    <property type="entry name" value="C-N_Hydrolase"/>
</dbReference>
<dbReference type="AlphaFoldDB" id="Q6RWI8"/>
<protein>
    <submittedName>
        <fullName evidence="3">Nitrilase</fullName>
        <ecNumber evidence="3">3.5.5.7</ecNumber>
    </submittedName>
</protein>
<dbReference type="InterPro" id="IPR000132">
    <property type="entry name" value="Nitrilase/CN_hydratase_CS"/>
</dbReference>
<dbReference type="Pfam" id="PF00795">
    <property type="entry name" value="CN_hydrolase"/>
    <property type="match status" value="1"/>
</dbReference>
<dbReference type="CDD" id="cd02696">
    <property type="entry name" value="MurNAc-LAA"/>
    <property type="match status" value="1"/>
</dbReference>
<dbReference type="InterPro" id="IPR044149">
    <property type="entry name" value="Nitrilases_CHs"/>
</dbReference>
<dbReference type="EC" id="3.5.5.7" evidence="3"/>
<comment type="similarity">
    <text evidence="1">Belongs to the carbon-nitrogen hydrolase superfamily. Nitrilase family.</text>
</comment>
<dbReference type="CDD" id="cd07564">
    <property type="entry name" value="nitrilases_CHs"/>
    <property type="match status" value="1"/>
</dbReference>
<gene>
    <name evidence="3" type="ORF">BD5170</name>
</gene>
<dbReference type="GO" id="GO:0009253">
    <property type="term" value="P:peptidoglycan catabolic process"/>
    <property type="evidence" value="ECO:0007669"/>
    <property type="project" value="InterPro"/>
</dbReference>
<dbReference type="InterPro" id="IPR036526">
    <property type="entry name" value="C-N_Hydrolase_sf"/>
</dbReference>
<dbReference type="Gene3D" id="3.40.630.40">
    <property type="entry name" value="Zn-dependent exopeptidases"/>
    <property type="match status" value="1"/>
</dbReference>
<feature type="domain" description="CN hydrolase" evidence="2">
    <location>
        <begin position="3"/>
        <end position="277"/>
    </location>
</feature>
<reference evidence="3" key="1">
    <citation type="journal article" date="2004" name="Appl. Environ. Microbiol.">
        <title>Exploring nitrilase sequence space for enantioselective catalysis.</title>
        <authorList>
            <person name="Robertson D.E."/>
            <person name="Chaplin J.A."/>
            <person name="DeSantis G."/>
            <person name="Podar M."/>
            <person name="Madden M."/>
            <person name="Chi E."/>
            <person name="Richardson T."/>
            <person name="Milan A."/>
            <person name="Miller M."/>
            <person name="Weiner D.P."/>
            <person name="Wong K."/>
            <person name="McQuaid J."/>
            <person name="Farwell B."/>
            <person name="Preston L.A."/>
            <person name="Tan X."/>
            <person name="Snead M.A."/>
            <person name="Keller M."/>
            <person name="Mathur E."/>
            <person name="Kretz P.L."/>
            <person name="Burk M.J."/>
            <person name="Short J.M."/>
        </authorList>
    </citation>
    <scope>NUCLEOTIDE SEQUENCE</scope>
</reference>
<dbReference type="EMBL" id="AY487514">
    <property type="protein sequence ID" value="AAR97461.1"/>
    <property type="molecule type" value="Genomic_DNA"/>
</dbReference>
<dbReference type="Pfam" id="PF01520">
    <property type="entry name" value="Amidase_3"/>
    <property type="match status" value="1"/>
</dbReference>
<evidence type="ECO:0000259" key="2">
    <source>
        <dbReference type="PROSITE" id="PS50263"/>
    </source>
</evidence>
<name>Q6RWI8_9ZZZZ</name>
<evidence type="ECO:0000256" key="1">
    <source>
        <dbReference type="ARBA" id="ARBA00008129"/>
    </source>
</evidence>
<keyword evidence="3" id="KW-0378">Hydrolase</keyword>
<evidence type="ECO:0000313" key="3">
    <source>
        <dbReference type="EMBL" id="AAR97461.1"/>
    </source>
</evidence>
<dbReference type="GO" id="GO:0008745">
    <property type="term" value="F:N-acetylmuramoyl-L-alanine amidase activity"/>
    <property type="evidence" value="ECO:0007669"/>
    <property type="project" value="InterPro"/>
</dbReference>
<dbReference type="PANTHER" id="PTHR46044:SF1">
    <property type="entry name" value="CN HYDROLASE DOMAIN-CONTAINING PROTEIN"/>
    <property type="match status" value="1"/>
</dbReference>
<dbReference type="PROSITE" id="PS00920">
    <property type="entry name" value="NITRIL_CHT_1"/>
    <property type="match status" value="1"/>
</dbReference>
<dbReference type="Gene3D" id="3.60.110.10">
    <property type="entry name" value="Carbon-nitrogen hydrolase"/>
    <property type="match status" value="1"/>
</dbReference>
<organism evidence="3">
    <name type="scientific">uncultured organism</name>
    <dbReference type="NCBI Taxonomy" id="155900"/>
    <lineage>
        <taxon>unclassified sequences</taxon>
        <taxon>environmental samples</taxon>
    </lineage>
</organism>
<dbReference type="PROSITE" id="PS50263">
    <property type="entry name" value="CN_HYDROLASE"/>
    <property type="match status" value="1"/>
</dbReference>
<dbReference type="SUPFAM" id="SSF56317">
    <property type="entry name" value="Carbon-nitrogen hydrolase"/>
    <property type="match status" value="1"/>
</dbReference>
<proteinExistence type="inferred from homology"/>
<dbReference type="PANTHER" id="PTHR46044">
    <property type="entry name" value="NITRILASE"/>
    <property type="match status" value="1"/>
</dbReference>
<dbReference type="InterPro" id="IPR002508">
    <property type="entry name" value="MurNAc-LAA_cat"/>
</dbReference>
<dbReference type="SUPFAM" id="SSF53187">
    <property type="entry name" value="Zn-dependent exopeptidases"/>
    <property type="match status" value="1"/>
</dbReference>
<sequence length="373" mass="40365">MTIIAGAVHAAPVFMDVDATIDKACEIIRKAGKDGIELLVFPEVFVPGYPYFIECYPTLNQTAALAAYTDASIEVPGPEVRRLQVAAHQAGVMVVMGVSERLRGSRTCFNSQVFIDRDGTLLGVHRKLQPTYVERIVWGQGGGHTLKVFDSTLGKVGGLACWEHTMNLARHALIAQGIQIHAAAWPGLSTMAGFEAVADVQIDAMMKTHALSAQCFVVSAANPVDQTCLEWMEKHLGPQQLVTAGGGWSAIVHPFCGYIAAPHTGAEEKVLVGEINLDDLKQVKVWVDSAGHYARPEVVQLRDALESRGNYRVALTRDADTFVPLEDRVRFARQQNADLFISIHADANANHDARGAGFTSKVENLSTGILPGD</sequence>
<dbReference type="GO" id="GO:0018762">
    <property type="term" value="F:aliphatic nitrilase activity"/>
    <property type="evidence" value="ECO:0007669"/>
    <property type="project" value="UniProtKB-EC"/>
</dbReference>
<accession>Q6RWI8</accession>